<accession>A0ABT5AUZ8</accession>
<feature type="transmembrane region" description="Helical" evidence="1">
    <location>
        <begin position="125"/>
        <end position="148"/>
    </location>
</feature>
<feature type="transmembrane region" description="Helical" evidence="1">
    <location>
        <begin position="80"/>
        <end position="105"/>
    </location>
</feature>
<evidence type="ECO:0000313" key="3">
    <source>
        <dbReference type="Proteomes" id="UP001212499"/>
    </source>
</evidence>
<keyword evidence="3" id="KW-1185">Reference proteome</keyword>
<dbReference type="Proteomes" id="UP001212499">
    <property type="component" value="Unassembled WGS sequence"/>
</dbReference>
<dbReference type="RefSeq" id="WP_271734393.1">
    <property type="nucleotide sequence ID" value="NZ_JANQDP010000191.1"/>
</dbReference>
<name>A0ABT5AUZ8_9CYAN</name>
<evidence type="ECO:0000313" key="2">
    <source>
        <dbReference type="EMBL" id="MDB9541110.1"/>
    </source>
</evidence>
<gene>
    <name evidence="2" type="ORF">PN457_15835</name>
</gene>
<dbReference type="EMBL" id="JAQMUH010000183">
    <property type="protein sequence ID" value="MDB9541110.1"/>
    <property type="molecule type" value="Genomic_DNA"/>
</dbReference>
<protein>
    <submittedName>
        <fullName evidence="2">Uncharacterized protein</fullName>
    </submittedName>
</protein>
<keyword evidence="1" id="KW-1133">Transmembrane helix</keyword>
<keyword evidence="1" id="KW-0812">Transmembrane</keyword>
<feature type="transmembrane region" description="Helical" evidence="1">
    <location>
        <begin position="9"/>
        <end position="30"/>
    </location>
</feature>
<comment type="caution">
    <text evidence="2">The sequence shown here is derived from an EMBL/GenBank/DDBJ whole genome shotgun (WGS) entry which is preliminary data.</text>
</comment>
<sequence length="153" mass="16878">MNSRSVRLGVWIFIILVAGLFGAIGGRVLGYGLYRLSYDYIVIPQEHQDWGLRFGLFVGTILTASHKLDRRQPLSLVQLLLGLILVATITGTGIGLGGLIAHTVYQTDLWQPSNWRLPNPSRHAIFLGALTGRNWGAGLGVIFTVLWLRSSPR</sequence>
<reference evidence="2 3" key="1">
    <citation type="submission" date="2023-01" db="EMBL/GenBank/DDBJ databases">
        <title>Genomes from the Australian National Cyanobacteria Reference Collection.</title>
        <authorList>
            <person name="Willis A."/>
            <person name="Lee E.M.F."/>
        </authorList>
    </citation>
    <scope>NUCLEOTIDE SEQUENCE [LARGE SCALE GENOMIC DNA]</scope>
    <source>
        <strain evidence="2 3">CS-1033</strain>
    </source>
</reference>
<keyword evidence="1" id="KW-0472">Membrane</keyword>
<feature type="transmembrane region" description="Helical" evidence="1">
    <location>
        <begin position="50"/>
        <end position="68"/>
    </location>
</feature>
<evidence type="ECO:0000256" key="1">
    <source>
        <dbReference type="SAM" id="Phobius"/>
    </source>
</evidence>
<proteinExistence type="predicted"/>
<organism evidence="2 3">
    <name type="scientific">Anabaenopsis arnoldii</name>
    <dbReference type="NCBI Taxonomy" id="2152938"/>
    <lineage>
        <taxon>Bacteria</taxon>
        <taxon>Bacillati</taxon>
        <taxon>Cyanobacteriota</taxon>
        <taxon>Cyanophyceae</taxon>
        <taxon>Nostocales</taxon>
        <taxon>Nodulariaceae</taxon>
        <taxon>Anabaenopsis</taxon>
    </lineage>
</organism>